<dbReference type="Proteomes" id="UP000182034">
    <property type="component" value="Unassembled WGS sequence"/>
</dbReference>
<organism evidence="1 2">
    <name type="scientific">Chryseobacterium limigenitum</name>
    <dbReference type="NCBI Taxonomy" id="1612149"/>
    <lineage>
        <taxon>Bacteria</taxon>
        <taxon>Pseudomonadati</taxon>
        <taxon>Bacteroidota</taxon>
        <taxon>Flavobacteriia</taxon>
        <taxon>Flavobacteriales</taxon>
        <taxon>Weeksellaceae</taxon>
        <taxon>Chryseobacterium group</taxon>
        <taxon>Chryseobacterium</taxon>
    </lineage>
</organism>
<proteinExistence type="predicted"/>
<keyword evidence="2" id="KW-1185">Reference proteome</keyword>
<sequence>MGRRELLVISFLFLLLISCKSSNEKPKYFNFKEINVENKNGLLMSNNILFTGVIYSLYPDTKDTAEVMGFNNGKENGEWRRFYPNKKLKEQRYFENGIKVKTLKEWWENGKMKISGSFLKGENNGEFKEWNREGRLIKLMNYKLGYEEGSQKQFYDNGKIRSNYVIKNGKRYGLLGTKNCVNVTDSIFQK</sequence>
<evidence type="ECO:0000313" key="1">
    <source>
        <dbReference type="EMBL" id="SFZ96326.1"/>
    </source>
</evidence>
<dbReference type="AlphaFoldDB" id="A0A1K2IVK1"/>
<dbReference type="Pfam" id="PF07661">
    <property type="entry name" value="MORN_2"/>
    <property type="match status" value="3"/>
</dbReference>
<dbReference type="EMBL" id="FPKW01000018">
    <property type="protein sequence ID" value="SFZ96326.1"/>
    <property type="molecule type" value="Genomic_DNA"/>
</dbReference>
<dbReference type="SUPFAM" id="SSF82185">
    <property type="entry name" value="Histone H3 K4-specific methyltransferase SET7/9 N-terminal domain"/>
    <property type="match status" value="1"/>
</dbReference>
<accession>A0A1K2IVK1</accession>
<dbReference type="Gene3D" id="3.90.930.1">
    <property type="match status" value="1"/>
</dbReference>
<name>A0A1K2IVK1_9FLAO</name>
<dbReference type="STRING" id="1612149.SAMN05216324_11852"/>
<dbReference type="InterPro" id="IPR011652">
    <property type="entry name" value="MORN_2"/>
</dbReference>
<evidence type="ECO:0000313" key="2">
    <source>
        <dbReference type="Proteomes" id="UP000182034"/>
    </source>
</evidence>
<dbReference type="PROSITE" id="PS51257">
    <property type="entry name" value="PROKAR_LIPOPROTEIN"/>
    <property type="match status" value="1"/>
</dbReference>
<reference evidence="2" key="1">
    <citation type="submission" date="2016-10" db="EMBL/GenBank/DDBJ databases">
        <authorList>
            <person name="Varghese N."/>
            <person name="Submissions S."/>
        </authorList>
    </citation>
    <scope>NUCLEOTIDE SEQUENCE [LARGE SCALE GENOMIC DNA]</scope>
    <source>
        <strain evidence="2">SUR2</strain>
    </source>
</reference>
<protein>
    <submittedName>
        <fullName evidence="1">MORN repeat variant</fullName>
    </submittedName>
</protein>
<gene>
    <name evidence="1" type="ORF">SAMN05216324_11852</name>
</gene>